<evidence type="ECO:0000256" key="5">
    <source>
        <dbReference type="ARBA" id="ARBA00022847"/>
    </source>
</evidence>
<evidence type="ECO:0000256" key="1">
    <source>
        <dbReference type="ARBA" id="ARBA00004141"/>
    </source>
</evidence>
<feature type="transmembrane region" description="Helical" evidence="9">
    <location>
        <begin position="403"/>
        <end position="424"/>
    </location>
</feature>
<feature type="transmembrane region" description="Helical" evidence="9">
    <location>
        <begin position="464"/>
        <end position="492"/>
    </location>
</feature>
<feature type="transmembrane region" description="Helical" evidence="9">
    <location>
        <begin position="431"/>
        <end position="452"/>
    </location>
</feature>
<feature type="compositionally biased region" description="Basic and acidic residues" evidence="8">
    <location>
        <begin position="1"/>
        <end position="20"/>
    </location>
</feature>
<keyword evidence="4 9" id="KW-0812">Transmembrane</keyword>
<evidence type="ECO:0000313" key="11">
    <source>
        <dbReference type="RefSeq" id="XP_017774317.1"/>
    </source>
</evidence>
<protein>
    <submittedName>
        <fullName evidence="11">Sodium- and chloride-dependent glycine transporter 2-like</fullName>
    </submittedName>
</protein>
<feature type="transmembrane region" description="Helical" evidence="9">
    <location>
        <begin position="286"/>
        <end position="308"/>
    </location>
</feature>
<feature type="transmembrane region" description="Helical" evidence="9">
    <location>
        <begin position="109"/>
        <end position="125"/>
    </location>
</feature>
<feature type="transmembrane region" description="Helical" evidence="9">
    <location>
        <begin position="238"/>
        <end position="258"/>
    </location>
</feature>
<evidence type="ECO:0000313" key="10">
    <source>
        <dbReference type="Proteomes" id="UP000695000"/>
    </source>
</evidence>
<dbReference type="GeneID" id="108561060"/>
<keyword evidence="7 9" id="KW-0472">Membrane</keyword>
<dbReference type="PANTHER" id="PTHR11616">
    <property type="entry name" value="SODIUM/CHLORIDE DEPENDENT TRANSPORTER"/>
    <property type="match status" value="1"/>
</dbReference>
<dbReference type="PANTHER" id="PTHR11616:SF240">
    <property type="entry name" value="BLOATED TUBULES, ISOFORM B-RELATED"/>
    <property type="match status" value="1"/>
</dbReference>
<dbReference type="PROSITE" id="PS50267">
    <property type="entry name" value="NA_NEUROTRAN_SYMP_3"/>
    <property type="match status" value="1"/>
</dbReference>
<evidence type="ECO:0000256" key="2">
    <source>
        <dbReference type="ARBA" id="ARBA00006459"/>
    </source>
</evidence>
<reference evidence="11" key="1">
    <citation type="submission" date="2025-08" db="UniProtKB">
        <authorList>
            <consortium name="RefSeq"/>
        </authorList>
    </citation>
    <scope>IDENTIFICATION</scope>
    <source>
        <tissue evidence="11">Whole Larva</tissue>
    </source>
</reference>
<dbReference type="Proteomes" id="UP000695000">
    <property type="component" value="Unplaced"/>
</dbReference>
<keyword evidence="3" id="KW-0813">Transport</keyword>
<name>A0ABM1MIB7_NICVS</name>
<feature type="transmembrane region" description="Helical" evidence="9">
    <location>
        <begin position="361"/>
        <end position="383"/>
    </location>
</feature>
<keyword evidence="5" id="KW-0769">Symport</keyword>
<comment type="similarity">
    <text evidence="2">Belongs to the sodium:neurotransmitter symporter (SNF) (TC 2.A.22) family.</text>
</comment>
<dbReference type="RefSeq" id="XP_017774317.1">
    <property type="nucleotide sequence ID" value="XM_017918828.1"/>
</dbReference>
<feature type="transmembrane region" description="Helical" evidence="9">
    <location>
        <begin position="314"/>
        <end position="340"/>
    </location>
</feature>
<sequence>MDDDEQSRRTSTESECDGSRDVPNVALGNGAQAAELTKWSSNCEFLMMSIAAHSELPDYSFFTSEQLDDVSNVVQKIIAYIFVGIPVTYIQVILGQYTHLGIFYLKRMLPVMNVLVFAMIAVEFWEWSMSVIKMETYILYMIMVLEPTGLQWMSCPKNMKHQCYSIEDECENPPCIRKNVYLAASVYWNSTFMGGSLMEAKSRFSLPEISRAWASVVSWLIIYLLASLRFVYLKKVVLKFIVSYCLFCNVVLTTVMLLTNTKKTFQIVYEIKCSSFLNWKSWANACLYNLIHMGSGSYTYIMFGVLSWRKARTGSLICFASLFTLSYYLSNLMMFGAAIVEVAEIAKMDLKDIQLFFEPECVDTSVGLVISVLGIKSITHFFIHSPNRMIRLLPGASRFLNIMYFSWLILTIVTRIIFNIQLLLKAIYQRYPSMIAFHFYFTPIICFLAFMIEMLFESKEVYEIYFHICYMIRDLCLSINVFILTFCVFYIYGISKISDDIHFMSGQAPTKFWKFTWILTPIVVVWTIPVVLQNLTEEDVHLNDILLIAVSLAFTPYIVVTTIEIIKKILQRNMFSLFRPDSNWGPADPTSREMRHVFDPSHETRYEKKTYPCKHKCLLTNKTLLRINQEEEGTNRALHFSSITSFE</sequence>
<gene>
    <name evidence="11" type="primary">LOC108561060</name>
</gene>
<keyword evidence="10" id="KW-1185">Reference proteome</keyword>
<evidence type="ECO:0000256" key="8">
    <source>
        <dbReference type="SAM" id="MobiDB-lite"/>
    </source>
</evidence>
<organism evidence="10 11">
    <name type="scientific">Nicrophorus vespilloides</name>
    <name type="common">Boreal carrion beetle</name>
    <dbReference type="NCBI Taxonomy" id="110193"/>
    <lineage>
        <taxon>Eukaryota</taxon>
        <taxon>Metazoa</taxon>
        <taxon>Ecdysozoa</taxon>
        <taxon>Arthropoda</taxon>
        <taxon>Hexapoda</taxon>
        <taxon>Insecta</taxon>
        <taxon>Pterygota</taxon>
        <taxon>Neoptera</taxon>
        <taxon>Endopterygota</taxon>
        <taxon>Coleoptera</taxon>
        <taxon>Polyphaga</taxon>
        <taxon>Staphyliniformia</taxon>
        <taxon>Silphidae</taxon>
        <taxon>Nicrophorinae</taxon>
        <taxon>Nicrophorus</taxon>
    </lineage>
</organism>
<dbReference type="Pfam" id="PF00209">
    <property type="entry name" value="SNF"/>
    <property type="match status" value="1"/>
</dbReference>
<feature type="transmembrane region" description="Helical" evidence="9">
    <location>
        <begin position="545"/>
        <end position="566"/>
    </location>
</feature>
<evidence type="ECO:0000256" key="3">
    <source>
        <dbReference type="ARBA" id="ARBA00022448"/>
    </source>
</evidence>
<evidence type="ECO:0000256" key="7">
    <source>
        <dbReference type="ARBA" id="ARBA00023136"/>
    </source>
</evidence>
<feature type="transmembrane region" description="Helical" evidence="9">
    <location>
        <begin position="77"/>
        <end position="97"/>
    </location>
</feature>
<keyword evidence="6 9" id="KW-1133">Transmembrane helix</keyword>
<comment type="subcellular location">
    <subcellularLocation>
        <location evidence="1">Membrane</location>
        <topology evidence="1">Multi-pass membrane protein</topology>
    </subcellularLocation>
</comment>
<feature type="transmembrane region" description="Helical" evidence="9">
    <location>
        <begin position="512"/>
        <end position="533"/>
    </location>
</feature>
<evidence type="ECO:0000256" key="4">
    <source>
        <dbReference type="ARBA" id="ARBA00022692"/>
    </source>
</evidence>
<evidence type="ECO:0000256" key="9">
    <source>
        <dbReference type="SAM" id="Phobius"/>
    </source>
</evidence>
<proteinExistence type="inferred from homology"/>
<feature type="region of interest" description="Disordered" evidence="8">
    <location>
        <begin position="1"/>
        <end position="25"/>
    </location>
</feature>
<accession>A0ABM1MIB7</accession>
<dbReference type="SUPFAM" id="SSF161070">
    <property type="entry name" value="SNF-like"/>
    <property type="match status" value="1"/>
</dbReference>
<dbReference type="InterPro" id="IPR037272">
    <property type="entry name" value="SNS_sf"/>
</dbReference>
<evidence type="ECO:0000256" key="6">
    <source>
        <dbReference type="ARBA" id="ARBA00022989"/>
    </source>
</evidence>
<feature type="transmembrane region" description="Helical" evidence="9">
    <location>
        <begin position="212"/>
        <end position="232"/>
    </location>
</feature>
<dbReference type="InterPro" id="IPR000175">
    <property type="entry name" value="Na/ntran_symport"/>
</dbReference>